<keyword evidence="2" id="KW-1185">Reference proteome</keyword>
<dbReference type="AlphaFoldDB" id="A0A8J2WQZ1"/>
<dbReference type="Proteomes" id="UP000789595">
    <property type="component" value="Unassembled WGS sequence"/>
</dbReference>
<protein>
    <submittedName>
        <fullName evidence="1">Uncharacterized protein</fullName>
    </submittedName>
</protein>
<sequence length="432" mass="47557">MLLLGLTAVHAELFTSPKVVAQFGRQNPARYFGIVDYNSSLLVYARTGHYPHADPNPRTLLWTGCDHNLNCISRSNTQLAPWPSSLAHNAAIYVANDQWYVIGGLWGPGTRKRGLERRGPFSSIDELLASDEGPVLVQGDHEGCVDRRPRQRGSCEFDGKVSVVDGRLYARANLVRRNASNGMFGGRHVQVLKFEPALSNFELISVRDYRGVGAPPVSGDNVYFAVVLRNPVAKGYILLAPVVREEPTRKAFIGMAFSCDGVHFSEFLRVLESTPASYGRGTDHPVDGVVVRGPNAYFYVHRDVPGVRAEEIYKSRLVRYTVPLAELKAVAERRLDCAPVPRPPLDFDACWLACLSRARARGDTRRGGFLDSCLEPCYPPPGDECRSLRLRYGIRAGTSWGAAADSAAVQARWAALSCDELVGDGVANKWRA</sequence>
<organism evidence="1 2">
    <name type="scientific">Pelagomonas calceolata</name>
    <dbReference type="NCBI Taxonomy" id="35677"/>
    <lineage>
        <taxon>Eukaryota</taxon>
        <taxon>Sar</taxon>
        <taxon>Stramenopiles</taxon>
        <taxon>Ochrophyta</taxon>
        <taxon>Pelagophyceae</taxon>
        <taxon>Pelagomonadales</taxon>
        <taxon>Pelagomonadaceae</taxon>
        <taxon>Pelagomonas</taxon>
    </lineage>
</organism>
<dbReference type="OrthoDB" id="10627887at2759"/>
<accession>A0A8J2WQZ1</accession>
<name>A0A8J2WQZ1_9STRA</name>
<gene>
    <name evidence="1" type="ORF">PECAL_1P01550</name>
</gene>
<evidence type="ECO:0000313" key="1">
    <source>
        <dbReference type="EMBL" id="CAH0363819.1"/>
    </source>
</evidence>
<reference evidence="1" key="1">
    <citation type="submission" date="2021-11" db="EMBL/GenBank/DDBJ databases">
        <authorList>
            <consortium name="Genoscope - CEA"/>
            <person name="William W."/>
        </authorList>
    </citation>
    <scope>NUCLEOTIDE SEQUENCE</scope>
</reference>
<evidence type="ECO:0000313" key="2">
    <source>
        <dbReference type="Proteomes" id="UP000789595"/>
    </source>
</evidence>
<dbReference type="EMBL" id="CAKKNE010000001">
    <property type="protein sequence ID" value="CAH0363819.1"/>
    <property type="molecule type" value="Genomic_DNA"/>
</dbReference>
<comment type="caution">
    <text evidence="1">The sequence shown here is derived from an EMBL/GenBank/DDBJ whole genome shotgun (WGS) entry which is preliminary data.</text>
</comment>
<proteinExistence type="predicted"/>